<dbReference type="RefSeq" id="WP_184260346.1">
    <property type="nucleotide sequence ID" value="NZ_JACIIX010000001.1"/>
</dbReference>
<dbReference type="InterPro" id="IPR037284">
    <property type="entry name" value="SUF_FeS_clus_asmbl_SufBD_sf"/>
</dbReference>
<name>A0A7X0DKD2_NOVIT</name>
<dbReference type="EMBL" id="JACIIX010000001">
    <property type="protein sequence ID" value="MBB6208846.1"/>
    <property type="molecule type" value="Genomic_DNA"/>
</dbReference>
<dbReference type="InterPro" id="IPR000825">
    <property type="entry name" value="SUF_FeS_clus_asmbl_SufBD_core"/>
</dbReference>
<feature type="domain" description="SUF system FeS cluster assembly SufBD core" evidence="2">
    <location>
        <begin position="182"/>
        <end position="414"/>
    </location>
</feature>
<dbReference type="PANTHER" id="PTHR43575:SF1">
    <property type="entry name" value="PROTEIN ABCI7, CHLOROPLASTIC"/>
    <property type="match status" value="1"/>
</dbReference>
<dbReference type="GO" id="GO:0016226">
    <property type="term" value="P:iron-sulfur cluster assembly"/>
    <property type="evidence" value="ECO:0007669"/>
    <property type="project" value="InterPro"/>
</dbReference>
<dbReference type="Pfam" id="PF01458">
    <property type="entry name" value="SUFBD_core"/>
    <property type="match status" value="1"/>
</dbReference>
<comment type="caution">
    <text evidence="4">The sequence shown here is derived from an EMBL/GenBank/DDBJ whole genome shotgun (WGS) entry which is preliminary data.</text>
</comment>
<accession>A0A7X0DKD2</accession>
<dbReference type="InterPro" id="IPR045595">
    <property type="entry name" value="SufBD_N"/>
</dbReference>
<dbReference type="NCBIfam" id="TIGR01981">
    <property type="entry name" value="sufD"/>
    <property type="match status" value="1"/>
</dbReference>
<comment type="similarity">
    <text evidence="1">Belongs to the iron-sulfur cluster assembly SufBD family.</text>
</comment>
<protein>
    <submittedName>
        <fullName evidence="4">Fe-S cluster assembly protein SufD</fullName>
    </submittedName>
</protein>
<dbReference type="InterPro" id="IPR011542">
    <property type="entry name" value="SUF_FeS_clus_asmbl_SufD"/>
</dbReference>
<organism evidence="4 5">
    <name type="scientific">Novispirillum itersonii</name>
    <name type="common">Aquaspirillum itersonii</name>
    <dbReference type="NCBI Taxonomy" id="189"/>
    <lineage>
        <taxon>Bacteria</taxon>
        <taxon>Pseudomonadati</taxon>
        <taxon>Pseudomonadota</taxon>
        <taxon>Alphaproteobacteria</taxon>
        <taxon>Rhodospirillales</taxon>
        <taxon>Novispirillaceae</taxon>
        <taxon>Novispirillum</taxon>
    </lineage>
</organism>
<evidence type="ECO:0000259" key="2">
    <source>
        <dbReference type="Pfam" id="PF01458"/>
    </source>
</evidence>
<dbReference type="Pfam" id="PF19295">
    <property type="entry name" value="SufBD_N"/>
    <property type="match status" value="1"/>
</dbReference>
<gene>
    <name evidence="4" type="ORF">FHS48_000227</name>
</gene>
<proteinExistence type="inferred from homology"/>
<evidence type="ECO:0000259" key="3">
    <source>
        <dbReference type="Pfam" id="PF19295"/>
    </source>
</evidence>
<dbReference type="InterPro" id="IPR055346">
    <property type="entry name" value="Fe-S_cluster_assembly_SufBD"/>
</dbReference>
<evidence type="ECO:0000313" key="5">
    <source>
        <dbReference type="Proteomes" id="UP000544872"/>
    </source>
</evidence>
<dbReference type="AlphaFoldDB" id="A0A7X0DKD2"/>
<keyword evidence="5" id="KW-1185">Reference proteome</keyword>
<reference evidence="4 5" key="1">
    <citation type="submission" date="2020-08" db="EMBL/GenBank/DDBJ databases">
        <title>Genomic Encyclopedia of Type Strains, Phase IV (KMG-IV): sequencing the most valuable type-strain genomes for metagenomic binning, comparative biology and taxonomic classification.</title>
        <authorList>
            <person name="Goeker M."/>
        </authorList>
    </citation>
    <scope>NUCLEOTIDE SEQUENCE [LARGE SCALE GENOMIC DNA]</scope>
    <source>
        <strain evidence="4 5">DSM 11590</strain>
    </source>
</reference>
<dbReference type="SUPFAM" id="SSF101960">
    <property type="entry name" value="Stabilizer of iron transporter SufD"/>
    <property type="match status" value="1"/>
</dbReference>
<evidence type="ECO:0000256" key="1">
    <source>
        <dbReference type="ARBA" id="ARBA00043967"/>
    </source>
</evidence>
<sequence>MTASALSLVTVTEAAQAAAPLTDAALTALRAEGLTAFAAHGLPTRTHERWKYTRVSPLAEVSFVAAPTGGDATAIQTAEEQALNVPGALRLVLVNGRLRPDLSDAAALTQAGVSIQTLSDAIATDAAAVKAGLGQALALADNPFVALNTAALSDGLVIRVSATPQAATPLHLLWITDAAAGAAVLVQPRLLVEIGRGAALTLIESQVGATGGDTGGDSLTNRVSDITLGDDARLTHISLHNDSRQARLLTALQARIQRGAVYDGFALTLGGALVRADLRVELLGPGAEARLNGAYAAGTGQHVDTTSFIDHAAPHCTSAQTLKGVLDGTGRGVFQGRVNVQRIAQKTDGHQLHKALLLSRGAEVDTKPELTIFADDVKCSHGAATGELDEDALFYLQARGLDPDTARSLLIEGFLDDVVELVSDDALRDALTAKIHQWLESRS</sequence>
<dbReference type="Proteomes" id="UP000544872">
    <property type="component" value="Unassembled WGS sequence"/>
</dbReference>
<dbReference type="PANTHER" id="PTHR43575">
    <property type="entry name" value="PROTEIN ABCI7, CHLOROPLASTIC"/>
    <property type="match status" value="1"/>
</dbReference>
<feature type="domain" description="SUF system FeS cluster assembly SufBD N-terminal" evidence="3">
    <location>
        <begin position="24"/>
        <end position="169"/>
    </location>
</feature>
<evidence type="ECO:0000313" key="4">
    <source>
        <dbReference type="EMBL" id="MBB6208846.1"/>
    </source>
</evidence>